<keyword evidence="3" id="KW-1185">Reference proteome</keyword>
<reference evidence="2 3" key="1">
    <citation type="submission" date="2015-11" db="EMBL/GenBank/DDBJ databases">
        <title>Solirubrum puertoriconensis gen. nov. an environmental bacteria isolated in Puerto Rico.</title>
        <authorList>
            <person name="Cuebas-Irizarry M.F."/>
            <person name="Montalvo-Rodriguez R."/>
        </authorList>
    </citation>
    <scope>NUCLEOTIDE SEQUENCE [LARGE SCALE GENOMIC DNA]</scope>
    <source>
        <strain evidence="2 3">MC1A</strain>
    </source>
</reference>
<dbReference type="EMBL" id="LNAL01000006">
    <property type="protein sequence ID" value="KUG08024.1"/>
    <property type="molecule type" value="Genomic_DNA"/>
</dbReference>
<proteinExistence type="predicted"/>
<dbReference type="AlphaFoldDB" id="A0A9X0HLJ9"/>
<keyword evidence="1" id="KW-0472">Membrane</keyword>
<evidence type="ECO:0000313" key="2">
    <source>
        <dbReference type="EMBL" id="KUG08024.1"/>
    </source>
</evidence>
<keyword evidence="1" id="KW-0812">Transmembrane</keyword>
<dbReference type="RefSeq" id="WP_059069041.1">
    <property type="nucleotide sequence ID" value="NZ_LNAL01000006.1"/>
</dbReference>
<evidence type="ECO:0008006" key="4">
    <source>
        <dbReference type="Google" id="ProtNLM"/>
    </source>
</evidence>
<dbReference type="Proteomes" id="UP000054223">
    <property type="component" value="Unassembled WGS sequence"/>
</dbReference>
<protein>
    <recommendedName>
        <fullName evidence="4">Nitrogen fixation protein FixH</fullName>
    </recommendedName>
</protein>
<sequence>MTTLTVNKHAQQRSLWPYAIIAAFVLFALFIGYMVKQAMSTQVDLVSKDYYQQELQHQQRMDAVARTNALPTAVDVVYDAVADELTLQLPANLAGQQATGKVQFFRPSDQTLDFAVPLQTSASGAQRLSTAKMKPGYWRVRLDVEAAGQAYFVEKNITVED</sequence>
<comment type="caution">
    <text evidence="2">The sequence shown here is derived from an EMBL/GenBank/DDBJ whole genome shotgun (WGS) entry which is preliminary data.</text>
</comment>
<dbReference type="Pfam" id="PF05751">
    <property type="entry name" value="FixH"/>
    <property type="match status" value="1"/>
</dbReference>
<keyword evidence="1" id="KW-1133">Transmembrane helix</keyword>
<gene>
    <name evidence="2" type="ORF">ASU33_07410</name>
</gene>
<organism evidence="2 3">
    <name type="scientific">Solirubrum puertoriconensis</name>
    <dbReference type="NCBI Taxonomy" id="1751427"/>
    <lineage>
        <taxon>Bacteria</taxon>
        <taxon>Pseudomonadati</taxon>
        <taxon>Bacteroidota</taxon>
        <taxon>Cytophagia</taxon>
        <taxon>Cytophagales</taxon>
    </lineage>
</organism>
<accession>A0A9X0HLJ9</accession>
<dbReference type="InterPro" id="IPR008620">
    <property type="entry name" value="FixH"/>
</dbReference>
<feature type="transmembrane region" description="Helical" evidence="1">
    <location>
        <begin position="15"/>
        <end position="35"/>
    </location>
</feature>
<evidence type="ECO:0000256" key="1">
    <source>
        <dbReference type="SAM" id="Phobius"/>
    </source>
</evidence>
<dbReference type="OrthoDB" id="1493774at2"/>
<evidence type="ECO:0000313" key="3">
    <source>
        <dbReference type="Proteomes" id="UP000054223"/>
    </source>
</evidence>
<name>A0A9X0HLJ9_SOLP1</name>